<dbReference type="EMBL" id="CAJNBJ010000016">
    <property type="protein sequence ID" value="CAE6749404.1"/>
    <property type="molecule type" value="Genomic_DNA"/>
</dbReference>
<sequence>MGPQSTSANEDVVDNQILVLLQHHRRLTFLTLADALPIYTWQSLFAALNRLRHREQVELVALPADYELLWQPNRDRPRALSGRA</sequence>
<evidence type="ECO:0000313" key="1">
    <source>
        <dbReference type="EMBL" id="CAE6749404.1"/>
    </source>
</evidence>
<reference evidence="1 2" key="1">
    <citation type="submission" date="2021-02" db="EMBL/GenBank/DDBJ databases">
        <authorList>
            <person name="Han P."/>
        </authorList>
    </citation>
    <scope>NUCLEOTIDE SEQUENCE [LARGE SCALE GENOMIC DNA]</scope>
    <source>
        <strain evidence="1">Candidatus Nitrospira sp. ZN2</strain>
    </source>
</reference>
<comment type="caution">
    <text evidence="1">The sequence shown here is derived from an EMBL/GenBank/DDBJ whole genome shotgun (WGS) entry which is preliminary data.</text>
</comment>
<gene>
    <name evidence="1" type="ORF">NSPZN2_30096</name>
</gene>
<evidence type="ECO:0000313" key="2">
    <source>
        <dbReference type="Proteomes" id="UP000675880"/>
    </source>
</evidence>
<accession>A0ABM8REZ4</accession>
<protein>
    <submittedName>
        <fullName evidence="1">Uncharacterized protein</fullName>
    </submittedName>
</protein>
<proteinExistence type="predicted"/>
<dbReference type="Proteomes" id="UP000675880">
    <property type="component" value="Unassembled WGS sequence"/>
</dbReference>
<keyword evidence="2" id="KW-1185">Reference proteome</keyword>
<dbReference type="RefSeq" id="WP_213042305.1">
    <property type="nucleotide sequence ID" value="NZ_CAJNBJ010000016.1"/>
</dbReference>
<name>A0ABM8REZ4_9BACT</name>
<organism evidence="1 2">
    <name type="scientific">Nitrospira defluvii</name>
    <dbReference type="NCBI Taxonomy" id="330214"/>
    <lineage>
        <taxon>Bacteria</taxon>
        <taxon>Pseudomonadati</taxon>
        <taxon>Nitrospirota</taxon>
        <taxon>Nitrospiria</taxon>
        <taxon>Nitrospirales</taxon>
        <taxon>Nitrospiraceae</taxon>
        <taxon>Nitrospira</taxon>
    </lineage>
</organism>